<dbReference type="KEGG" id="rul:UC8_51000"/>
<dbReference type="InterPro" id="IPR008930">
    <property type="entry name" value="Terpenoid_cyclase/PrenylTrfase"/>
</dbReference>
<evidence type="ECO:0000256" key="2">
    <source>
        <dbReference type="ARBA" id="ARBA00029433"/>
    </source>
</evidence>
<dbReference type="InterPro" id="IPR016024">
    <property type="entry name" value="ARM-type_fold"/>
</dbReference>
<keyword evidence="4" id="KW-1185">Reference proteome</keyword>
<evidence type="ECO:0000313" key="4">
    <source>
        <dbReference type="Proteomes" id="UP000325286"/>
    </source>
</evidence>
<gene>
    <name evidence="3" type="ORF">UC8_51000</name>
</gene>
<dbReference type="Gene3D" id="1.25.10.10">
    <property type="entry name" value="Leucine-rich Repeat Variant"/>
    <property type="match status" value="1"/>
</dbReference>
<organism evidence="3 4">
    <name type="scientific">Roseimaritima ulvae</name>
    <dbReference type="NCBI Taxonomy" id="980254"/>
    <lineage>
        <taxon>Bacteria</taxon>
        <taxon>Pseudomonadati</taxon>
        <taxon>Planctomycetota</taxon>
        <taxon>Planctomycetia</taxon>
        <taxon>Pirellulales</taxon>
        <taxon>Pirellulaceae</taxon>
        <taxon>Roseimaritima</taxon>
    </lineage>
</organism>
<sequence>MKWLSRGVRRPVLAICWGIFLGGVLCPSGPLSAAKPTDPDVQRMIKAGLKFLHSPDATKGLREKEGSEILMAYAVFKVDHVPADPVVVRGIHHAQAFSNLGVSKMRGRTYANYEMAVSIILLAEVDAIKYEGEIRRLRDMFLSGQRSHGGYGYYTEQQGDISQTQYVMLALWTLAKNDFEIPQNVVVGVSRFFMLTQAPNGGWGYKGNVAPSLSARVPQDNRISPTLTMGGAGSLLISGELFGHWSLGQDGDGMKDLPLALRPVRKDMDKIRKAAEKAGLTENAILSRVVQADRWLDNPSSDFKYRDYYKIYTQERFESFLEIASGKVEPEPAWYNQGVNDLRSKQAPSGGWGIVDKYNMGSQHNDEPGVATAFAVLFLIRSTKKSIATVSQGTMRGGHSIPKDTTEIRMEGGQVKGKQVAGAIDGLLGLLEADGADELDAKSIPDDLKLAEDPEERRKQLDRLIRLVRGSQSYQARRVAARVLGQSGELKVVPALIFALSDPDTKVKRFARDGLRFISRRFDGFEMPDKPNEQEMRAAQQAWREWYLSLDPGYVFLDEGA</sequence>
<proteinExistence type="predicted"/>
<accession>A0A5B9QVH9</accession>
<dbReference type="AlphaFoldDB" id="A0A5B9QVH9"/>
<dbReference type="Proteomes" id="UP000325286">
    <property type="component" value="Chromosome"/>
</dbReference>
<name>A0A5B9QVH9_9BACT</name>
<dbReference type="GO" id="GO:0007155">
    <property type="term" value="P:cell adhesion"/>
    <property type="evidence" value="ECO:0007669"/>
    <property type="project" value="InterPro"/>
</dbReference>
<dbReference type="GO" id="GO:0005198">
    <property type="term" value="F:structural molecule activity"/>
    <property type="evidence" value="ECO:0007669"/>
    <property type="project" value="InterPro"/>
</dbReference>
<dbReference type="SUPFAM" id="SSF48239">
    <property type="entry name" value="Terpenoid cyclases/Protein prenyltransferases"/>
    <property type="match status" value="1"/>
</dbReference>
<dbReference type="InterPro" id="IPR011989">
    <property type="entry name" value="ARM-like"/>
</dbReference>
<dbReference type="InterPro" id="IPR000633">
    <property type="entry name" value="Vinculin_CS"/>
</dbReference>
<dbReference type="SUPFAM" id="SSF48371">
    <property type="entry name" value="ARM repeat"/>
    <property type="match status" value="1"/>
</dbReference>
<comment type="subcellular location">
    <subcellularLocation>
        <location evidence="2">Endomembrane system</location>
        <topology evidence="2">Peripheral membrane protein</topology>
        <orientation evidence="2">Cytoplasmic side</orientation>
    </subcellularLocation>
</comment>
<evidence type="ECO:0000256" key="1">
    <source>
        <dbReference type="ARBA" id="ARBA00023136"/>
    </source>
</evidence>
<protein>
    <recommendedName>
        <fullName evidence="5">Prenyltransferase and squalene oxidase repeat protein</fullName>
    </recommendedName>
</protein>
<dbReference type="EMBL" id="CP042914">
    <property type="protein sequence ID" value="QEG43057.1"/>
    <property type="molecule type" value="Genomic_DNA"/>
</dbReference>
<reference evidence="3 4" key="1">
    <citation type="submission" date="2019-08" db="EMBL/GenBank/DDBJ databases">
        <title>Deep-cultivation of Planctomycetes and their phenomic and genomic characterization uncovers novel biology.</title>
        <authorList>
            <person name="Wiegand S."/>
            <person name="Jogler M."/>
            <person name="Boedeker C."/>
            <person name="Pinto D."/>
            <person name="Vollmers J."/>
            <person name="Rivas-Marin E."/>
            <person name="Kohn T."/>
            <person name="Peeters S.H."/>
            <person name="Heuer A."/>
            <person name="Rast P."/>
            <person name="Oberbeckmann S."/>
            <person name="Bunk B."/>
            <person name="Jeske O."/>
            <person name="Meyerdierks A."/>
            <person name="Storesund J.E."/>
            <person name="Kallscheuer N."/>
            <person name="Luecker S."/>
            <person name="Lage O.M."/>
            <person name="Pohl T."/>
            <person name="Merkel B.J."/>
            <person name="Hornburger P."/>
            <person name="Mueller R.-W."/>
            <person name="Bruemmer F."/>
            <person name="Labrenz M."/>
            <person name="Spormann A.M."/>
            <person name="Op den Camp H."/>
            <person name="Overmann J."/>
            <person name="Amann R."/>
            <person name="Jetten M.S.M."/>
            <person name="Mascher T."/>
            <person name="Medema M.H."/>
            <person name="Devos D.P."/>
            <person name="Kaster A.-K."/>
            <person name="Ovreas L."/>
            <person name="Rohde M."/>
            <person name="Galperin M.Y."/>
            <person name="Jogler C."/>
        </authorList>
    </citation>
    <scope>NUCLEOTIDE SEQUENCE [LARGE SCALE GENOMIC DNA]</scope>
    <source>
        <strain evidence="3 4">UC8</strain>
    </source>
</reference>
<evidence type="ECO:0000313" key="3">
    <source>
        <dbReference type="EMBL" id="QEG43057.1"/>
    </source>
</evidence>
<dbReference type="Gene3D" id="1.50.10.20">
    <property type="match status" value="1"/>
</dbReference>
<dbReference type="GO" id="GO:0015629">
    <property type="term" value="C:actin cytoskeleton"/>
    <property type="evidence" value="ECO:0007669"/>
    <property type="project" value="InterPro"/>
</dbReference>
<dbReference type="GO" id="GO:0012505">
    <property type="term" value="C:endomembrane system"/>
    <property type="evidence" value="ECO:0007669"/>
    <property type="project" value="UniProtKB-SubCell"/>
</dbReference>
<keyword evidence="1" id="KW-0472">Membrane</keyword>
<dbReference type="PROSITE" id="PS00664">
    <property type="entry name" value="VINCULIN_2"/>
    <property type="match status" value="1"/>
</dbReference>
<evidence type="ECO:0008006" key="5">
    <source>
        <dbReference type="Google" id="ProtNLM"/>
    </source>
</evidence>